<feature type="transmembrane region" description="Helical" evidence="1">
    <location>
        <begin position="180"/>
        <end position="197"/>
    </location>
</feature>
<feature type="transmembrane region" description="Helical" evidence="1">
    <location>
        <begin position="227"/>
        <end position="246"/>
    </location>
</feature>
<dbReference type="OrthoDB" id="5469233at2"/>
<gene>
    <name evidence="2" type="ORF">BARAN1_0631</name>
</gene>
<name>A0A2X3MKH7_9BACT</name>
<dbReference type="InterPro" id="IPR019734">
    <property type="entry name" value="TPR_rpt"/>
</dbReference>
<feature type="transmembrane region" description="Helical" evidence="1">
    <location>
        <begin position="109"/>
        <end position="130"/>
    </location>
</feature>
<accession>A0A2X3MKH7</accession>
<dbReference type="PANTHER" id="PTHR37422">
    <property type="entry name" value="TEICHURONIC ACID BIOSYNTHESIS PROTEIN TUAE"/>
    <property type="match status" value="1"/>
</dbReference>
<keyword evidence="2" id="KW-0436">Ligase</keyword>
<feature type="transmembrane region" description="Helical" evidence="1">
    <location>
        <begin position="396"/>
        <end position="423"/>
    </location>
</feature>
<dbReference type="RefSeq" id="WP_122030845.1">
    <property type="nucleotide sequence ID" value="NZ_LS483254.1"/>
</dbReference>
<feature type="transmembrane region" description="Helical" evidence="1">
    <location>
        <begin position="496"/>
        <end position="513"/>
    </location>
</feature>
<dbReference type="GO" id="GO:0016020">
    <property type="term" value="C:membrane"/>
    <property type="evidence" value="ECO:0007669"/>
    <property type="project" value="UniProtKB-SubCell"/>
</dbReference>
<dbReference type="AlphaFoldDB" id="A0A2X3MKH7"/>
<dbReference type="SUPFAM" id="SSF48452">
    <property type="entry name" value="TPR-like"/>
    <property type="match status" value="2"/>
</dbReference>
<feature type="transmembrane region" description="Helical" evidence="1">
    <location>
        <begin position="202"/>
        <end position="221"/>
    </location>
</feature>
<dbReference type="GO" id="GO:0016874">
    <property type="term" value="F:ligase activity"/>
    <property type="evidence" value="ECO:0007669"/>
    <property type="project" value="UniProtKB-KW"/>
</dbReference>
<keyword evidence="3" id="KW-1185">Reference proteome</keyword>
<evidence type="ECO:0000313" key="3">
    <source>
        <dbReference type="Proteomes" id="UP000249818"/>
    </source>
</evidence>
<feature type="transmembrane region" description="Helical" evidence="1">
    <location>
        <begin position="458"/>
        <end position="475"/>
    </location>
</feature>
<reference evidence="3" key="1">
    <citation type="submission" date="2018-05" db="EMBL/GenBank/DDBJ databases">
        <authorList>
            <person name="Hao L."/>
        </authorList>
    </citation>
    <scope>NUCLEOTIDE SEQUENCE [LARGE SCALE GENOMIC DNA]</scope>
</reference>
<evidence type="ECO:0000313" key="2">
    <source>
        <dbReference type="EMBL" id="SQD92655.1"/>
    </source>
</evidence>
<dbReference type="Pfam" id="PF13174">
    <property type="entry name" value="TPR_6"/>
    <property type="match status" value="1"/>
</dbReference>
<feature type="transmembrane region" description="Helical" evidence="1">
    <location>
        <begin position="29"/>
        <end position="46"/>
    </location>
</feature>
<dbReference type="InterPro" id="IPR051533">
    <property type="entry name" value="WaaL-like"/>
</dbReference>
<dbReference type="Gene3D" id="1.25.40.10">
    <property type="entry name" value="Tetratricopeptide repeat domain"/>
    <property type="match status" value="2"/>
</dbReference>
<dbReference type="Proteomes" id="UP000249818">
    <property type="component" value="Chromosome BARAN1"/>
</dbReference>
<dbReference type="KEGG" id="bana:BARAN1_0631"/>
<feature type="transmembrane region" description="Helical" evidence="1">
    <location>
        <begin position="52"/>
        <end position="71"/>
    </location>
</feature>
<feature type="transmembrane region" description="Helical" evidence="1">
    <location>
        <begin position="253"/>
        <end position="269"/>
    </location>
</feature>
<dbReference type="EMBL" id="LS483254">
    <property type="protein sequence ID" value="SQD92655.1"/>
    <property type="molecule type" value="Genomic_DNA"/>
</dbReference>
<feature type="transmembrane region" description="Helical" evidence="1">
    <location>
        <begin position="83"/>
        <end position="103"/>
    </location>
</feature>
<feature type="transmembrane region" description="Helical" evidence="1">
    <location>
        <begin position="137"/>
        <end position="160"/>
    </location>
</feature>
<evidence type="ECO:0000256" key="1">
    <source>
        <dbReference type="SAM" id="Phobius"/>
    </source>
</evidence>
<feature type="transmembrane region" description="Helical" evidence="1">
    <location>
        <begin position="299"/>
        <end position="317"/>
    </location>
</feature>
<keyword evidence="1" id="KW-0472">Membrane</keyword>
<keyword evidence="1" id="KW-0812">Transmembrane</keyword>
<sequence length="731" mass="79123">MPTGKAGKGKGRRGGPTVPPGGWLSRLRFWGLVFFLLSMPLFFSPWNTEYGYAKTIYTLVTVSLLLILWAVESFPRREVKVEVSWLFPLLPALLLAALLSLSGGTPAGVVLQSATVILYFGFIFLLVVNAPLGDREVVLLLGALLLAGFGNALFGLLQYVGVAPGAAGDPLIATMGNRQFLAGFLSYLVLPAGILLVRLRKAWAWVPALVAIGFILAVMLLTRQVGVRLGLVAGLLFVAFGIGFWPSRAGTRYRWLAAIAIGTAALGGVLGVQGLVYAVAVGGGAAAVWGLGKLLRRLPLLWIPTVGLLVAAVVLLLPPTTPLAPVRELWERQSGAIRAWDLWVGYEMWRDQPLFGVGLGGYKIQFVPYKPEFLSSPQGADYAFPFPRADQAHNEYVQVAAELGTCGVIVLLAGLALVGYWGLRRVSAQKDPAKRVELLLLGGGLIAVFVHAVPTFPFHLPASSLAFVTILGLAFSPRYGPVGDLAVTLRGYRLKLTAVVLSLLSGVVSVVAVRDMVADAYLLAGQVSLGYGEVALAQEQLSRAVELDFCPRVSLYWLGMAHAQAGDLAQAQAALRACLNRYRPEVLYLQLASVDLAVGETEEARALLAELLATIPPREMELEARYLLAVADMSDGDLLSAQRRLEEILAQDPHHELAQFQLGEVARMRYRWDEARTHYERTLAIIAAKEKALQAAYGTQVSLAQLGELRSQAERLRDLRARVEAMLREIP</sequence>
<dbReference type="PANTHER" id="PTHR37422:SF23">
    <property type="entry name" value="TEICHURONIC ACID BIOSYNTHESIS PROTEIN TUAE"/>
    <property type="match status" value="1"/>
</dbReference>
<protein>
    <submittedName>
        <fullName evidence="2">O-antigen ligase-related protein</fullName>
    </submittedName>
</protein>
<dbReference type="InterPro" id="IPR011990">
    <property type="entry name" value="TPR-like_helical_dom_sf"/>
</dbReference>
<feature type="transmembrane region" description="Helical" evidence="1">
    <location>
        <begin position="435"/>
        <end position="452"/>
    </location>
</feature>
<keyword evidence="1" id="KW-1133">Transmembrane helix</keyword>
<proteinExistence type="predicted"/>
<feature type="transmembrane region" description="Helical" evidence="1">
    <location>
        <begin position="275"/>
        <end position="292"/>
    </location>
</feature>
<organism evidence="2 3">
    <name type="scientific">Candidatus Bipolaricaulis anaerobius</name>
    <dbReference type="NCBI Taxonomy" id="2026885"/>
    <lineage>
        <taxon>Bacteria</taxon>
        <taxon>Candidatus Bipolaricaulota</taxon>
        <taxon>Candidatus Bipolaricaulia</taxon>
        <taxon>Candidatus Bipolaricaulales</taxon>
        <taxon>Candidatus Bipolaricaulaceae</taxon>
        <taxon>Candidatus Bipolaricaulis</taxon>
    </lineage>
</organism>